<feature type="compositionally biased region" description="Basic and acidic residues" evidence="1">
    <location>
        <begin position="637"/>
        <end position="652"/>
    </location>
</feature>
<feature type="region of interest" description="Disordered" evidence="1">
    <location>
        <begin position="504"/>
        <end position="523"/>
    </location>
</feature>
<evidence type="ECO:0000313" key="2">
    <source>
        <dbReference type="EMBL" id="KAK0556381.1"/>
    </source>
</evidence>
<evidence type="ECO:0000256" key="1">
    <source>
        <dbReference type="SAM" id="MobiDB-lite"/>
    </source>
</evidence>
<dbReference type="Proteomes" id="UP001176517">
    <property type="component" value="Unassembled WGS sequence"/>
</dbReference>
<feature type="region of interest" description="Disordered" evidence="1">
    <location>
        <begin position="457"/>
        <end position="490"/>
    </location>
</feature>
<feature type="compositionally biased region" description="Acidic residues" evidence="1">
    <location>
        <begin position="38"/>
        <end position="52"/>
    </location>
</feature>
<sequence>MAALNYGGSATADVDYDDAPTVAPADGGLAGAGPTRTDDDDDEEEDYQEFDAEAAMQGIVNNPDISLDELYEAQEQGNNAGRPSTRFYEYPAQESIAAGQRRGIQSIGHLNPAALEPAFPEEFLPADQQPQADDPSFLVPPEPSYSFSSGLPNLRLSALHIAGIPITQLSTSRLFAYVTQFGAQPLGLEWIDDERAVIVFAEPEAARLAFEYLCPPGAGRFRKKRKVEQQDAKDSGKGQDADAIEVDAPDGDDEDVPLHEEEGTGVLTSAELSDLIERMSAMSGIAAEPDPANVEPGSSSSSPLDPSILRRVLMPRQAHRIPLSLYTIAEREGLAQIQQSSPSEGENSTLTMLDAEGNRVPIPADAPAIYREMAEQEQRAALLSPEMTKLLALRGRLHVRFALEGKPDIKQRGARQRSKWFSDHGWDAGREVVPKLLAVGLPGEEAAVVKGELFPDRAAPPSLARSDARRSGGDRDGNGSIRGRGRGAGRAVMDDLDAELENYSAQRNANESNRSRPELDETRADLVRPADRWVNDRADEGAYGEAPSLFDRLSSGRARRGYSRDRSPEGFSGIRKDDLGREQRRARDYNKSSAGVKGRGSVRGALAWGDDEAAGQDGEVETQEDVDHRTLQARMTTLDERIGSRSLLDRFGPDSNGG</sequence>
<dbReference type="PANTHER" id="PTHR16291:SF0">
    <property type="entry name" value="NUCLEAR CAP-BINDING PROTEIN SUBUNIT 3"/>
    <property type="match status" value="1"/>
</dbReference>
<organism evidence="2 3">
    <name type="scientific">Tilletia horrida</name>
    <dbReference type="NCBI Taxonomy" id="155126"/>
    <lineage>
        <taxon>Eukaryota</taxon>
        <taxon>Fungi</taxon>
        <taxon>Dikarya</taxon>
        <taxon>Basidiomycota</taxon>
        <taxon>Ustilaginomycotina</taxon>
        <taxon>Exobasidiomycetes</taxon>
        <taxon>Tilletiales</taxon>
        <taxon>Tilletiaceae</taxon>
        <taxon>Tilletia</taxon>
    </lineage>
</organism>
<accession>A0AAN6GT36</accession>
<feature type="region of interest" description="Disordered" evidence="1">
    <location>
        <begin position="221"/>
        <end position="265"/>
    </location>
</feature>
<dbReference type="GO" id="GO:0003729">
    <property type="term" value="F:mRNA binding"/>
    <property type="evidence" value="ECO:0007669"/>
    <property type="project" value="InterPro"/>
</dbReference>
<dbReference type="GO" id="GO:0005634">
    <property type="term" value="C:nucleus"/>
    <property type="evidence" value="ECO:0007669"/>
    <property type="project" value="TreeGrafter"/>
</dbReference>
<gene>
    <name evidence="2" type="ORF">OC846_001204</name>
</gene>
<feature type="compositionally biased region" description="Basic and acidic residues" evidence="1">
    <location>
        <begin position="227"/>
        <end position="240"/>
    </location>
</feature>
<feature type="compositionally biased region" description="Acidic residues" evidence="1">
    <location>
        <begin position="242"/>
        <end position="255"/>
    </location>
</feature>
<feature type="region of interest" description="Disordered" evidence="1">
    <location>
        <begin position="557"/>
        <end position="658"/>
    </location>
</feature>
<feature type="compositionally biased region" description="Basic and acidic residues" evidence="1">
    <location>
        <begin position="513"/>
        <end position="523"/>
    </location>
</feature>
<feature type="compositionally biased region" description="Acidic residues" evidence="1">
    <location>
        <begin position="609"/>
        <end position="624"/>
    </location>
</feature>
<dbReference type="PANTHER" id="PTHR16291">
    <property type="entry name" value="NUCLEAR CAP-BINDING PROTEIN SUBUNIT 3"/>
    <property type="match status" value="1"/>
</dbReference>
<feature type="compositionally biased region" description="Basic and acidic residues" evidence="1">
    <location>
        <begin position="562"/>
        <end position="590"/>
    </location>
</feature>
<dbReference type="EMBL" id="JAPDMZ010000016">
    <property type="protein sequence ID" value="KAK0556381.1"/>
    <property type="molecule type" value="Genomic_DNA"/>
</dbReference>
<dbReference type="Pfam" id="PF10309">
    <property type="entry name" value="NCBP3"/>
    <property type="match status" value="1"/>
</dbReference>
<reference evidence="2" key="1">
    <citation type="journal article" date="2023" name="PhytoFront">
        <title>Draft Genome Resources of Seven Strains of Tilletia horrida, Causal Agent of Kernel Smut of Rice.</title>
        <authorList>
            <person name="Khanal S."/>
            <person name="Antony Babu S."/>
            <person name="Zhou X.G."/>
        </authorList>
    </citation>
    <scope>NUCLEOTIDE SEQUENCE</scope>
    <source>
        <strain evidence="2">TX6</strain>
    </source>
</reference>
<name>A0AAN6GT36_9BASI</name>
<keyword evidence="3" id="KW-1185">Reference proteome</keyword>
<comment type="caution">
    <text evidence="2">The sequence shown here is derived from an EMBL/GenBank/DDBJ whole genome shotgun (WGS) entry which is preliminary data.</text>
</comment>
<evidence type="ECO:0000313" key="3">
    <source>
        <dbReference type="Proteomes" id="UP001176517"/>
    </source>
</evidence>
<feature type="compositionally biased region" description="Basic and acidic residues" evidence="1">
    <location>
        <begin position="466"/>
        <end position="477"/>
    </location>
</feature>
<dbReference type="GO" id="GO:0000340">
    <property type="term" value="F:RNA 7-methylguanosine cap binding"/>
    <property type="evidence" value="ECO:0007669"/>
    <property type="project" value="InterPro"/>
</dbReference>
<feature type="region of interest" description="Disordered" evidence="1">
    <location>
        <begin position="287"/>
        <end position="306"/>
    </location>
</feature>
<protein>
    <submittedName>
        <fullName evidence="2">Uncharacterized protein</fullName>
    </submittedName>
</protein>
<feature type="region of interest" description="Disordered" evidence="1">
    <location>
        <begin position="1"/>
        <end position="85"/>
    </location>
</feature>
<dbReference type="InterPro" id="IPR019416">
    <property type="entry name" value="NCBP3"/>
</dbReference>
<dbReference type="AlphaFoldDB" id="A0AAN6GT36"/>
<proteinExistence type="predicted"/>